<dbReference type="RefSeq" id="WP_332616036.1">
    <property type="nucleotide sequence ID" value="NZ_JAXGFP010000003.1"/>
</dbReference>
<feature type="region of interest" description="Disordered" evidence="1">
    <location>
        <begin position="1"/>
        <end position="25"/>
    </location>
</feature>
<dbReference type="EMBL" id="JAXGFP010000003">
    <property type="protein sequence ID" value="MEG3183751.1"/>
    <property type="molecule type" value="Genomic_DNA"/>
</dbReference>
<reference evidence="2 3" key="1">
    <citation type="journal article" date="2016" name="Int. J. Syst. Evol. Microbiol.">
        <title>Lysobacter erysipheiresistens sp. nov., an antagonist of powdery mildew, isolated from tobacco-cultivated soil.</title>
        <authorList>
            <person name="Xie B."/>
            <person name="Li T."/>
            <person name="Lin X."/>
            <person name="Wang C.J."/>
            <person name="Chen Y.J."/>
            <person name="Liu W.J."/>
            <person name="Zhao Z.W."/>
        </authorList>
    </citation>
    <scope>NUCLEOTIDE SEQUENCE [LARGE SCALE GENOMIC DNA]</scope>
    <source>
        <strain evidence="2 3">RS-LYSO-3</strain>
    </source>
</reference>
<gene>
    <name evidence="2" type="ORF">SNE34_06990</name>
</gene>
<evidence type="ECO:0008006" key="4">
    <source>
        <dbReference type="Google" id="ProtNLM"/>
    </source>
</evidence>
<dbReference type="Proteomes" id="UP001355056">
    <property type="component" value="Unassembled WGS sequence"/>
</dbReference>
<keyword evidence="3" id="KW-1185">Reference proteome</keyword>
<accession>A0ABU7YXV7</accession>
<evidence type="ECO:0000313" key="3">
    <source>
        <dbReference type="Proteomes" id="UP001355056"/>
    </source>
</evidence>
<proteinExistence type="predicted"/>
<sequence>MNATAANRTVAAATSVASRPAPRSPGAARRLRRWLLLLGVGLLLLGTREAAALDRYEGLAYAADDGELAYREIHWRYQDRGRPARLVVYRCPNGQPFARKRVWATASATAPNFEFVDGRDGYREGVRGVGARRQVYWQAQRDDPVAQRTLDFGANAVVDAGFDALVHEQWTALRAGDAVEAAFLLPSRQDFLAVGIERIGGDDARTRLRMSLDAWYGFVAPQTELVYRNRDRWLLQFEGIGSIRDADGDHLPVRIEFPPGRLTDEVGRADLETAATLPLVDRCDG</sequence>
<organism evidence="2 3">
    <name type="scientific">Novilysobacter erysipheiresistens</name>
    <dbReference type="NCBI Taxonomy" id="1749332"/>
    <lineage>
        <taxon>Bacteria</taxon>
        <taxon>Pseudomonadati</taxon>
        <taxon>Pseudomonadota</taxon>
        <taxon>Gammaproteobacteria</taxon>
        <taxon>Lysobacterales</taxon>
        <taxon>Lysobacteraceae</taxon>
        <taxon>Novilysobacter</taxon>
    </lineage>
</organism>
<evidence type="ECO:0000313" key="2">
    <source>
        <dbReference type="EMBL" id="MEG3183751.1"/>
    </source>
</evidence>
<protein>
    <recommendedName>
        <fullName evidence="4">DUF3108 domain-containing protein</fullName>
    </recommendedName>
</protein>
<name>A0ABU7YXV7_9GAMM</name>
<evidence type="ECO:0000256" key="1">
    <source>
        <dbReference type="SAM" id="MobiDB-lite"/>
    </source>
</evidence>
<comment type="caution">
    <text evidence="2">The sequence shown here is derived from an EMBL/GenBank/DDBJ whole genome shotgun (WGS) entry which is preliminary data.</text>
</comment>